<dbReference type="STRING" id="675864.SAMN04489747_2728"/>
<evidence type="ECO:0000256" key="2">
    <source>
        <dbReference type="SAM" id="MobiDB-lite"/>
    </source>
</evidence>
<feature type="compositionally biased region" description="Acidic residues" evidence="2">
    <location>
        <begin position="490"/>
        <end position="503"/>
    </location>
</feature>
<dbReference type="RefSeq" id="WP_090594305.1">
    <property type="nucleotide sequence ID" value="NZ_LT629688.1"/>
</dbReference>
<dbReference type="InterPro" id="IPR002711">
    <property type="entry name" value="HNH"/>
</dbReference>
<evidence type="ECO:0000313" key="4">
    <source>
        <dbReference type="EMBL" id="SDE18205.1"/>
    </source>
</evidence>
<dbReference type="InterPro" id="IPR003870">
    <property type="entry name" value="DUF222"/>
</dbReference>
<dbReference type="Pfam" id="PF02720">
    <property type="entry name" value="DUF222"/>
    <property type="match status" value="1"/>
</dbReference>
<dbReference type="EMBL" id="LT629688">
    <property type="protein sequence ID" value="SDE18205.1"/>
    <property type="molecule type" value="Genomic_DNA"/>
</dbReference>
<keyword evidence="4" id="KW-0540">Nuclease</keyword>
<keyword evidence="4" id="KW-0255">Endonuclease</keyword>
<dbReference type="Proteomes" id="UP000198546">
    <property type="component" value="Chromosome i"/>
</dbReference>
<dbReference type="SMART" id="SM00507">
    <property type="entry name" value="HNHc"/>
    <property type="match status" value="1"/>
</dbReference>
<dbReference type="GO" id="GO:0008270">
    <property type="term" value="F:zinc ion binding"/>
    <property type="evidence" value="ECO:0007669"/>
    <property type="project" value="InterPro"/>
</dbReference>
<keyword evidence="5" id="KW-1185">Reference proteome</keyword>
<gene>
    <name evidence="4" type="ORF">SAMN04489747_2728</name>
</gene>
<dbReference type="Pfam" id="PF01844">
    <property type="entry name" value="HNH"/>
    <property type="match status" value="1"/>
</dbReference>
<name>A0A1G7AW29_9ACTN</name>
<dbReference type="GO" id="GO:0003676">
    <property type="term" value="F:nucleic acid binding"/>
    <property type="evidence" value="ECO:0007669"/>
    <property type="project" value="InterPro"/>
</dbReference>
<dbReference type="Gene3D" id="1.10.30.50">
    <property type="match status" value="1"/>
</dbReference>
<feature type="region of interest" description="Disordered" evidence="2">
    <location>
        <begin position="482"/>
        <end position="503"/>
    </location>
</feature>
<protein>
    <submittedName>
        <fullName evidence="4">HNH endonuclease</fullName>
    </submittedName>
</protein>
<accession>A0A1G7AW29</accession>
<feature type="compositionally biased region" description="Basic and acidic residues" evidence="2">
    <location>
        <begin position="146"/>
        <end position="166"/>
    </location>
</feature>
<proteinExistence type="inferred from homology"/>
<reference evidence="4 5" key="1">
    <citation type="submission" date="2016-10" db="EMBL/GenBank/DDBJ databases">
        <authorList>
            <person name="de Groot N.N."/>
        </authorList>
    </citation>
    <scope>NUCLEOTIDE SEQUENCE [LARGE SCALE GENOMIC DNA]</scope>
    <source>
        <strain evidence="4 5">MON 2.2</strain>
    </source>
</reference>
<dbReference type="GO" id="GO:0004519">
    <property type="term" value="F:endonuclease activity"/>
    <property type="evidence" value="ECO:0007669"/>
    <property type="project" value="UniProtKB-KW"/>
</dbReference>
<comment type="similarity">
    <text evidence="1">Belongs to the Rv1128c/1148c/1588c/1702c/1945/3466 family.</text>
</comment>
<sequence length="522" mass="56638">MPVLAAARVTGEVSPEHTSIVLGTLEALDRRLGDPEPMARAEADLTRYATMFDPAGLRRIAERLVEIYDPDGAEPDDEAAQRRRFFRMRQRTDSTWTGEFQLTAEVGAQLQTVLRSLSSNRSCTLETRDGQQDAAANPVGPAAGCADDRGGAERLDEPHDSSRAATDDADLTPPPAVPAEGPAPERIAVPDTRSHGQRTHDALADVCSLLLRSGELPAAGGVPATVIVTVREDQLERGTGLARLAGGGSLPIRALPHLADQCDVWTVLTGRDGAPLRLGRTRRLASPAQTVALIARDGGCSFPGCSQPPQWCERHHVVEWARGGATDLDNLTLLCRYHHRHHLERGWRVSINADGLPEWIPPVWIDPQQRPRHNDRILLEHRVMPPLPLAAVGGPARAPRSWTGPPSLQHPWQRAAGGARALSRRLEPVDGSARAGAAAPTTQEVGPEERRRVGTTTSSWLHCDWGTAEDLLGWLEHLAPGDVGRRGDLGPDEVVDADDGEDPFEDEDFVAFLDDFMRRTAA</sequence>
<dbReference type="InterPro" id="IPR003615">
    <property type="entry name" value="HNH_nuc"/>
</dbReference>
<feature type="region of interest" description="Disordered" evidence="2">
    <location>
        <begin position="124"/>
        <end position="184"/>
    </location>
</feature>
<evidence type="ECO:0000259" key="3">
    <source>
        <dbReference type="SMART" id="SM00507"/>
    </source>
</evidence>
<dbReference type="CDD" id="cd00085">
    <property type="entry name" value="HNHc"/>
    <property type="match status" value="1"/>
</dbReference>
<organism evidence="4 5">
    <name type="scientific">Auraticoccus monumenti</name>
    <dbReference type="NCBI Taxonomy" id="675864"/>
    <lineage>
        <taxon>Bacteria</taxon>
        <taxon>Bacillati</taxon>
        <taxon>Actinomycetota</taxon>
        <taxon>Actinomycetes</taxon>
        <taxon>Propionibacteriales</taxon>
        <taxon>Propionibacteriaceae</taxon>
        <taxon>Auraticoccus</taxon>
    </lineage>
</organism>
<keyword evidence="4" id="KW-0378">Hydrolase</keyword>
<evidence type="ECO:0000313" key="5">
    <source>
        <dbReference type="Proteomes" id="UP000198546"/>
    </source>
</evidence>
<feature type="region of interest" description="Disordered" evidence="2">
    <location>
        <begin position="425"/>
        <end position="457"/>
    </location>
</feature>
<dbReference type="AlphaFoldDB" id="A0A1G7AW29"/>
<evidence type="ECO:0000256" key="1">
    <source>
        <dbReference type="ARBA" id="ARBA00023450"/>
    </source>
</evidence>
<feature type="domain" description="HNH nuclease" evidence="3">
    <location>
        <begin position="288"/>
        <end position="340"/>
    </location>
</feature>